<evidence type="ECO:0000259" key="1">
    <source>
        <dbReference type="Pfam" id="PF21527"/>
    </source>
</evidence>
<evidence type="ECO:0000313" key="2">
    <source>
        <dbReference type="EMBL" id="EEQ05109.1"/>
    </source>
</evidence>
<proteinExistence type="predicted"/>
<dbReference type="Pfam" id="PF21527">
    <property type="entry name" value="Stv"/>
    <property type="match status" value="1"/>
</dbReference>
<sequence length="137" mass="15156">MAVISHGRFLPLQAFLGGMPMDTRVPTGVSVNWYVRHGETISNHTVMGLYERLHRGDSPVSIKDYSGRDTVKNYILRVDVSLGLSCTSRSGGHCDVILPVDIVTTQNILEAIHAGQLPYHEVHFLSCRANRLTQATI</sequence>
<accession>A0ABM9XUP3</accession>
<comment type="caution">
    <text evidence="2">The sequence shown here is derived from an EMBL/GenBank/DDBJ whole genome shotgun (WGS) entry which is preliminary data.</text>
</comment>
<dbReference type="InterPro" id="IPR049002">
    <property type="entry name" value="Stv"/>
</dbReference>
<dbReference type="EMBL" id="AALC02000072">
    <property type="protein sequence ID" value="EEQ05109.1"/>
    <property type="molecule type" value="Genomic_DNA"/>
</dbReference>
<gene>
    <name evidence="2" type="ORF">yberc0001_36810</name>
</gene>
<protein>
    <recommendedName>
        <fullName evidence="1">Putative adhesin Stv domain-containing protein</fullName>
    </recommendedName>
</protein>
<organism evidence="2 3">
    <name type="scientific">Yersinia bercovieri ATCC 43970</name>
    <dbReference type="NCBI Taxonomy" id="349968"/>
    <lineage>
        <taxon>Bacteria</taxon>
        <taxon>Pseudomonadati</taxon>
        <taxon>Pseudomonadota</taxon>
        <taxon>Gammaproteobacteria</taxon>
        <taxon>Enterobacterales</taxon>
        <taxon>Yersiniaceae</taxon>
        <taxon>Yersinia</taxon>
    </lineage>
</organism>
<name>A0ABM9XUP3_YERBE</name>
<feature type="domain" description="Putative adhesin Stv" evidence="1">
    <location>
        <begin position="3"/>
        <end position="128"/>
    </location>
</feature>
<evidence type="ECO:0000313" key="3">
    <source>
        <dbReference type="Proteomes" id="UP000010319"/>
    </source>
</evidence>
<reference evidence="2" key="1">
    <citation type="submission" date="2008-12" db="EMBL/GenBank/DDBJ databases">
        <title>Annotation of the Yersinia bercovieri ATCC 43970 genome.</title>
        <authorList>
            <person name="Read T.D."/>
            <person name="Akmal A."/>
            <person name="Bishop-Lilly K."/>
            <person name="Chen P.E."/>
            <person name="Cook C."/>
            <person name="Kiley M.P."/>
            <person name="Lentz S."/>
            <person name="Mateczun A."/>
            <person name="Nagarajan N."/>
            <person name="Nolan N."/>
            <person name="Osborne B.I."/>
            <person name="Pop M."/>
            <person name="Sozhamannan S."/>
            <person name="Stewart A.C."/>
            <person name="Sulakvelidze A."/>
            <person name="Thomason B."/>
            <person name="Willner K."/>
            <person name="Zwick M.E."/>
        </authorList>
    </citation>
    <scope>NUCLEOTIDE SEQUENCE [LARGE SCALE GENOMIC DNA]</scope>
    <source>
        <strain evidence="2">ATCC 43970</strain>
    </source>
</reference>
<dbReference type="Proteomes" id="UP000010319">
    <property type="component" value="Unassembled WGS sequence"/>
</dbReference>
<keyword evidence="3" id="KW-1185">Reference proteome</keyword>